<sequence length="600" mass="67787">MKMPHAASLLAIAWLAGTAPAALAQTAPAADAPAAQPIAADLKLKALYDAEWTWRQKEFARLPGSGRTEGGADDHLPSVTAATQQRRYAYWSDILKQLDQIPDAQLSHEEYINKAVFKTSVWENATKIKYKTYEAPFNSDTFFWTGLNPRTPFSTADNYRRYLGRMKDIPRYFDEQIANMQAGLKRGYTVPRVSIEGRDKTIEPFLTAGTDNPFYKAFAAMPDTIPADQRQAMQAQAQVLIRDAIAPSYQKLLTFMRGEYMPKARKTIDAYSLPDGKAFYQDQIREYTTLDLTPQQIHEIGLKEVARIDSDMKKTMADAKFQGSFAEFLEFMRTDPQFYAKTPRELLSYSAYVTKKMDGRLKDTFNNLPRYRFTILPVPDEIAPIYTSGRGGLESCLMNTYDLPSRPLYNLTALTLHECNPGHSFQAAYALEAPNRPAFRGQTYFSGYGEGWGLYTEWLGTKLGMYETPYEEFGRETFEMWRAVRLVIDTGMHSMGWTRQQAIDYMASHTALAKLDITNEVDRYIAWPAQALAYKLGELSIRKMRAKAEAELGDKFDQRPFHDTLLTMGSVPLPVMEAELDRFIQAEKAKAAAGASGAAQ</sequence>
<gene>
    <name evidence="1" type="ORF">EBF16_11735</name>
</gene>
<dbReference type="RefSeq" id="WP_037506941.1">
    <property type="nucleotide sequence ID" value="NZ_CAIGKD010000005.1"/>
</dbReference>
<organism evidence="1 2">
    <name type="scientific">Sphingobium yanoikuyae</name>
    <name type="common">Sphingomonas yanoikuyae</name>
    <dbReference type="NCBI Taxonomy" id="13690"/>
    <lineage>
        <taxon>Bacteria</taxon>
        <taxon>Pseudomonadati</taxon>
        <taxon>Pseudomonadota</taxon>
        <taxon>Alphaproteobacteria</taxon>
        <taxon>Sphingomonadales</taxon>
        <taxon>Sphingomonadaceae</taxon>
        <taxon>Sphingobium</taxon>
    </lineage>
</organism>
<dbReference type="PANTHER" id="PTHR33361:SF2">
    <property type="entry name" value="DUF885 DOMAIN-CONTAINING PROTEIN"/>
    <property type="match status" value="1"/>
</dbReference>
<dbReference type="InterPro" id="IPR010281">
    <property type="entry name" value="DUF885"/>
</dbReference>
<evidence type="ECO:0000313" key="1">
    <source>
        <dbReference type="EMBL" id="AYO77486.1"/>
    </source>
</evidence>
<proteinExistence type="predicted"/>
<protein>
    <submittedName>
        <fullName evidence="1">DUF885 domain-containing protein</fullName>
    </submittedName>
</protein>
<dbReference type="Pfam" id="PF05960">
    <property type="entry name" value="DUF885"/>
    <property type="match status" value="1"/>
</dbReference>
<dbReference type="AlphaFoldDB" id="A0A085K9W1"/>
<dbReference type="EMBL" id="CP033230">
    <property type="protein sequence ID" value="AYO77486.1"/>
    <property type="molecule type" value="Genomic_DNA"/>
</dbReference>
<dbReference type="Proteomes" id="UP000280708">
    <property type="component" value="Chromosome"/>
</dbReference>
<dbReference type="PANTHER" id="PTHR33361">
    <property type="entry name" value="GLR0591 PROTEIN"/>
    <property type="match status" value="1"/>
</dbReference>
<evidence type="ECO:0000313" key="2">
    <source>
        <dbReference type="Proteomes" id="UP000280708"/>
    </source>
</evidence>
<reference evidence="1 2" key="1">
    <citation type="submission" date="2018-10" db="EMBL/GenBank/DDBJ databases">
        <title>Characterization and genome analysis of a novel bacterium Sphingobium yanoikuyae SJTF8 capable of degrading PAHs.</title>
        <authorList>
            <person name="Yin C."/>
            <person name="Xiong W."/>
            <person name="Liang R."/>
        </authorList>
    </citation>
    <scope>NUCLEOTIDE SEQUENCE [LARGE SCALE GENOMIC DNA]</scope>
    <source>
        <strain evidence="1 2">SJTF8</strain>
    </source>
</reference>
<name>A0A085K9W1_SPHYA</name>
<accession>A0A085K9W1</accession>